<reference evidence="1 2" key="1">
    <citation type="submission" date="2016-11" db="EMBL/GenBank/DDBJ databases">
        <authorList>
            <person name="Jaros S."/>
            <person name="Januszkiewicz K."/>
            <person name="Wedrychowicz H."/>
        </authorList>
    </citation>
    <scope>NUCLEOTIDE SEQUENCE [LARGE SCALE GENOMIC DNA]</scope>
    <source>
        <strain evidence="1 2">GAS242</strain>
    </source>
</reference>
<evidence type="ECO:0000313" key="1">
    <source>
        <dbReference type="EMBL" id="SHH45345.1"/>
    </source>
</evidence>
<sequence length="127" mass="14072">MTSLKNTITAATLYSPIVCEKRIRARQLPTFGSHFVCYCPVRRYFSIKNFNVTRSQPRVCPKLGKGRNVSLDMLKIPLRSPVAPTYQDLSVRSAGQMHLFCGKAPLTPATIRILPAPALDWRAPGGA</sequence>
<protein>
    <submittedName>
        <fullName evidence="1">Uncharacterized protein</fullName>
    </submittedName>
</protein>
<dbReference type="EMBL" id="LT670818">
    <property type="protein sequence ID" value="SHH45345.1"/>
    <property type="molecule type" value="Genomic_DNA"/>
</dbReference>
<dbReference type="Proteomes" id="UP000190675">
    <property type="component" value="Chromosome I"/>
</dbReference>
<proteinExistence type="predicted"/>
<dbReference type="AlphaFoldDB" id="A0A1M5T3N9"/>
<organism evidence="1 2">
    <name type="scientific">Bradyrhizobium erythrophlei</name>
    <dbReference type="NCBI Taxonomy" id="1437360"/>
    <lineage>
        <taxon>Bacteria</taxon>
        <taxon>Pseudomonadati</taxon>
        <taxon>Pseudomonadota</taxon>
        <taxon>Alphaproteobacteria</taxon>
        <taxon>Hyphomicrobiales</taxon>
        <taxon>Nitrobacteraceae</taxon>
        <taxon>Bradyrhizobium</taxon>
    </lineage>
</organism>
<evidence type="ECO:0000313" key="2">
    <source>
        <dbReference type="Proteomes" id="UP000190675"/>
    </source>
</evidence>
<name>A0A1M5T3N9_9BRAD</name>
<accession>A0A1M5T3N9</accession>
<gene>
    <name evidence="1" type="ORF">SAMN05444169_7539</name>
</gene>